<sequence>LTVSLGVKNPDELDVSLSTLMQSATEDEHPPGNAIIAHNEGVDLLPSNIELSGMETGLFNVMSREYVLKSCIEGMRKNYDYIRC</sequence>
<name>A0AAW5JVK1_9FIRM</name>
<dbReference type="InterPro" id="IPR025669">
    <property type="entry name" value="AAA_dom"/>
</dbReference>
<dbReference type="AlphaFoldDB" id="A0AAW5JVK1"/>
<comment type="caution">
    <text evidence="2">The sequence shown here is derived from an EMBL/GenBank/DDBJ whole genome shotgun (WGS) entry which is preliminary data.</text>
</comment>
<dbReference type="Pfam" id="PF13614">
    <property type="entry name" value="AAA_31"/>
    <property type="match status" value="1"/>
</dbReference>
<proteinExistence type="predicted"/>
<evidence type="ECO:0000313" key="2">
    <source>
        <dbReference type="EMBL" id="MCQ4771969.1"/>
    </source>
</evidence>
<dbReference type="Gene3D" id="3.40.50.300">
    <property type="entry name" value="P-loop containing nucleotide triphosphate hydrolases"/>
    <property type="match status" value="1"/>
</dbReference>
<reference evidence="2" key="1">
    <citation type="submission" date="2022-06" db="EMBL/GenBank/DDBJ databases">
        <title>Isolation of gut microbiota from human fecal samples.</title>
        <authorList>
            <person name="Pamer E.G."/>
            <person name="Barat B."/>
            <person name="Waligurski E."/>
            <person name="Medina S."/>
            <person name="Paddock L."/>
            <person name="Mostad J."/>
        </authorList>
    </citation>
    <scope>NUCLEOTIDE SEQUENCE</scope>
    <source>
        <strain evidence="2">DFI.9.91</strain>
    </source>
</reference>
<dbReference type="InterPro" id="IPR027417">
    <property type="entry name" value="P-loop_NTPase"/>
</dbReference>
<evidence type="ECO:0000313" key="3">
    <source>
        <dbReference type="Proteomes" id="UP001204562"/>
    </source>
</evidence>
<protein>
    <submittedName>
        <fullName evidence="2">AAA family ATPase</fullName>
    </submittedName>
</protein>
<evidence type="ECO:0000259" key="1">
    <source>
        <dbReference type="Pfam" id="PF13614"/>
    </source>
</evidence>
<accession>A0AAW5JVK1</accession>
<gene>
    <name evidence="2" type="ORF">NE579_16245</name>
</gene>
<organism evidence="2 3">
    <name type="scientific">Intestinimonas massiliensis</name>
    <name type="common">ex Afouda et al. 2020</name>
    <dbReference type="NCBI Taxonomy" id="1673721"/>
    <lineage>
        <taxon>Bacteria</taxon>
        <taxon>Bacillati</taxon>
        <taxon>Bacillota</taxon>
        <taxon>Clostridia</taxon>
        <taxon>Eubacteriales</taxon>
        <taxon>Intestinimonas</taxon>
    </lineage>
</organism>
<dbReference type="Proteomes" id="UP001204562">
    <property type="component" value="Unassembled WGS sequence"/>
</dbReference>
<dbReference type="RefSeq" id="WP_256304977.1">
    <property type="nucleotide sequence ID" value="NZ_JANFYS010000194.1"/>
</dbReference>
<feature type="non-terminal residue" evidence="2">
    <location>
        <position position="1"/>
    </location>
</feature>
<dbReference type="EMBL" id="JANFYS010000194">
    <property type="protein sequence ID" value="MCQ4771969.1"/>
    <property type="molecule type" value="Genomic_DNA"/>
</dbReference>
<feature type="domain" description="AAA" evidence="1">
    <location>
        <begin position="2"/>
        <end position="82"/>
    </location>
</feature>